<keyword evidence="3" id="KW-1185">Reference proteome</keyword>
<dbReference type="InParanoid" id="Q7UMK5"/>
<dbReference type="Proteomes" id="UP000001025">
    <property type="component" value="Chromosome"/>
</dbReference>
<dbReference type="STRING" id="243090.RB8774"/>
<evidence type="ECO:0000313" key="2">
    <source>
        <dbReference type="EMBL" id="CAD75912.1"/>
    </source>
</evidence>
<dbReference type="HOGENOM" id="CLU_3256987_0_0_0"/>
<accession>Q7UMK5</accession>
<reference evidence="2 3" key="1">
    <citation type="journal article" date="2003" name="Proc. Natl. Acad. Sci. U.S.A.">
        <title>Complete genome sequence of the marine planctomycete Pirellula sp. strain 1.</title>
        <authorList>
            <person name="Gloeckner F.O."/>
            <person name="Kube M."/>
            <person name="Bauer M."/>
            <person name="Teeling H."/>
            <person name="Lombardot T."/>
            <person name="Ludwig W."/>
            <person name="Gade D."/>
            <person name="Beck A."/>
            <person name="Borzym K."/>
            <person name="Heitmann K."/>
            <person name="Rabus R."/>
            <person name="Schlesner H."/>
            <person name="Amann R."/>
            <person name="Reinhardt R."/>
        </authorList>
    </citation>
    <scope>NUCLEOTIDE SEQUENCE [LARGE SCALE GENOMIC DNA]</scope>
    <source>
        <strain evidence="3">DSM 10527 / NCIMB 13988 / SH1</strain>
    </source>
</reference>
<evidence type="ECO:0000313" key="3">
    <source>
        <dbReference type="Proteomes" id="UP000001025"/>
    </source>
</evidence>
<dbReference type="AlphaFoldDB" id="Q7UMK5"/>
<dbReference type="EnsemblBacteria" id="CAD75912">
    <property type="protein sequence ID" value="CAD75912"/>
    <property type="gene ID" value="RB8774"/>
</dbReference>
<sequence>MSLCQVSFTPLPRYGHEEASISHEMATNGRGKWPGDRNVVSF</sequence>
<organism evidence="2 3">
    <name type="scientific">Rhodopirellula baltica (strain DSM 10527 / NCIMB 13988 / SH1)</name>
    <dbReference type="NCBI Taxonomy" id="243090"/>
    <lineage>
        <taxon>Bacteria</taxon>
        <taxon>Pseudomonadati</taxon>
        <taxon>Planctomycetota</taxon>
        <taxon>Planctomycetia</taxon>
        <taxon>Pirellulales</taxon>
        <taxon>Pirellulaceae</taxon>
        <taxon>Rhodopirellula</taxon>
    </lineage>
</organism>
<protein>
    <submittedName>
        <fullName evidence="2">Uncharacterized protein</fullName>
    </submittedName>
</protein>
<feature type="region of interest" description="Disordered" evidence="1">
    <location>
        <begin position="23"/>
        <end position="42"/>
    </location>
</feature>
<gene>
    <name evidence="2" type="ordered locus">RB8774</name>
</gene>
<name>Q7UMK5_RHOBA</name>
<evidence type="ECO:0000256" key="1">
    <source>
        <dbReference type="SAM" id="MobiDB-lite"/>
    </source>
</evidence>
<proteinExistence type="predicted"/>
<dbReference type="KEGG" id="rba:RB8774"/>
<dbReference type="EMBL" id="BX294148">
    <property type="protein sequence ID" value="CAD75912.1"/>
    <property type="molecule type" value="Genomic_DNA"/>
</dbReference>